<dbReference type="PANTHER" id="PTHR40277">
    <property type="entry name" value="BLL5419 PROTEIN"/>
    <property type="match status" value="1"/>
</dbReference>
<evidence type="ECO:0000313" key="7">
    <source>
        <dbReference type="EMBL" id="MFC7338466.1"/>
    </source>
</evidence>
<evidence type="ECO:0000256" key="5">
    <source>
        <dbReference type="ARBA" id="ARBA00023136"/>
    </source>
</evidence>
<keyword evidence="8" id="KW-1185">Reference proteome</keyword>
<dbReference type="InterPro" id="IPR022791">
    <property type="entry name" value="L-PG_synthase/AglD"/>
</dbReference>
<dbReference type="Pfam" id="PF03706">
    <property type="entry name" value="LPG_synthase_TM"/>
    <property type="match status" value="1"/>
</dbReference>
<evidence type="ECO:0000256" key="4">
    <source>
        <dbReference type="ARBA" id="ARBA00022989"/>
    </source>
</evidence>
<protein>
    <submittedName>
        <fullName evidence="7">YbhN family protein</fullName>
    </submittedName>
</protein>
<feature type="transmembrane region" description="Helical" evidence="6">
    <location>
        <begin position="291"/>
        <end position="314"/>
    </location>
</feature>
<keyword evidence="4 6" id="KW-1133">Transmembrane helix</keyword>
<keyword evidence="5 6" id="KW-0472">Membrane</keyword>
<evidence type="ECO:0000256" key="2">
    <source>
        <dbReference type="ARBA" id="ARBA00022475"/>
    </source>
</evidence>
<reference evidence="8" key="1">
    <citation type="journal article" date="2019" name="Int. J. Syst. Evol. Microbiol.">
        <title>The Global Catalogue of Microorganisms (GCM) 10K type strain sequencing project: providing services to taxonomists for standard genome sequencing and annotation.</title>
        <authorList>
            <consortium name="The Broad Institute Genomics Platform"/>
            <consortium name="The Broad Institute Genome Sequencing Center for Infectious Disease"/>
            <person name="Wu L."/>
            <person name="Ma J."/>
        </authorList>
    </citation>
    <scope>NUCLEOTIDE SEQUENCE [LARGE SCALE GENOMIC DNA]</scope>
    <source>
        <strain evidence="8">CGMCC 4.1467</strain>
    </source>
</reference>
<feature type="transmembrane region" description="Helical" evidence="6">
    <location>
        <begin position="86"/>
        <end position="106"/>
    </location>
</feature>
<comment type="caution">
    <text evidence="7">The sequence shown here is derived from an EMBL/GenBank/DDBJ whole genome shotgun (WGS) entry which is preliminary data.</text>
</comment>
<proteinExistence type="predicted"/>
<feature type="transmembrane region" description="Helical" evidence="6">
    <location>
        <begin position="214"/>
        <end position="237"/>
    </location>
</feature>
<keyword evidence="2" id="KW-1003">Cell membrane</keyword>
<name>A0ABW2LCD5_9BACT</name>
<comment type="subcellular location">
    <subcellularLocation>
        <location evidence="1">Cell membrane</location>
        <topology evidence="1">Multi-pass membrane protein</topology>
    </subcellularLocation>
</comment>
<accession>A0ABW2LCD5</accession>
<feature type="transmembrane region" description="Helical" evidence="6">
    <location>
        <begin position="43"/>
        <end position="65"/>
    </location>
</feature>
<gene>
    <name evidence="7" type="ORF">ACFQY0_14825</name>
</gene>
<evidence type="ECO:0000256" key="3">
    <source>
        <dbReference type="ARBA" id="ARBA00022692"/>
    </source>
</evidence>
<organism evidence="7 8">
    <name type="scientific">Haloferula chungangensis</name>
    <dbReference type="NCBI Taxonomy" id="1048331"/>
    <lineage>
        <taxon>Bacteria</taxon>
        <taxon>Pseudomonadati</taxon>
        <taxon>Verrucomicrobiota</taxon>
        <taxon>Verrucomicrobiia</taxon>
        <taxon>Verrucomicrobiales</taxon>
        <taxon>Verrucomicrobiaceae</taxon>
        <taxon>Haloferula</taxon>
    </lineage>
</organism>
<keyword evidence="3 6" id="KW-0812">Transmembrane</keyword>
<evidence type="ECO:0000256" key="1">
    <source>
        <dbReference type="ARBA" id="ARBA00004651"/>
    </source>
</evidence>
<dbReference type="RefSeq" id="WP_379713823.1">
    <property type="nucleotide sequence ID" value="NZ_JBHTBS010000008.1"/>
</dbReference>
<evidence type="ECO:0000256" key="6">
    <source>
        <dbReference type="SAM" id="Phobius"/>
    </source>
</evidence>
<dbReference type="Proteomes" id="UP001596472">
    <property type="component" value="Unassembled WGS sequence"/>
</dbReference>
<feature type="transmembrane region" description="Helical" evidence="6">
    <location>
        <begin position="249"/>
        <end position="271"/>
    </location>
</feature>
<dbReference type="PANTHER" id="PTHR40277:SF1">
    <property type="entry name" value="BLL5419 PROTEIN"/>
    <property type="match status" value="1"/>
</dbReference>
<sequence length="336" mass="36367">MKKVLLFLLKLVLTISCLAWALNGVEWKDSILSRPGDLDWQWIFWGVVAAGLTIFLTGVRLWVLLAAQGIKISLWRANELTLIGNLFNLAAVGGVGGDAARIFLLIRDHPERKLAVTVAVVFDHLIGLAAMSLVFFALTAGRFDALASQSVETKVIMRFSWVFFGGGLALTILMMLAAYPPIHARIHARGRNTKIAFMKQMPLLLDLFRKEWKYALTALVAAVVMLPVYYGSFWFSAKAAGSSVDAGPVLISMPVVDMMAAMPLSIAGVGVREKVFETLMSDLTGMDPGTAVAASLIGFCCTLVWAALGGLLFLRPSDRVSVKEIGESTAESDGSN</sequence>
<evidence type="ECO:0000313" key="8">
    <source>
        <dbReference type="Proteomes" id="UP001596472"/>
    </source>
</evidence>
<feature type="transmembrane region" description="Helical" evidence="6">
    <location>
        <begin position="118"/>
        <end position="138"/>
    </location>
</feature>
<dbReference type="EMBL" id="JBHTBS010000008">
    <property type="protein sequence ID" value="MFC7338466.1"/>
    <property type="molecule type" value="Genomic_DNA"/>
</dbReference>
<feature type="transmembrane region" description="Helical" evidence="6">
    <location>
        <begin position="159"/>
        <end position="179"/>
    </location>
</feature>